<dbReference type="Pfam" id="PF00450">
    <property type="entry name" value="Peptidase_S10"/>
    <property type="match status" value="1"/>
</dbReference>
<evidence type="ECO:0000313" key="8">
    <source>
        <dbReference type="EMBL" id="KAH7113295.1"/>
    </source>
</evidence>
<reference evidence="8" key="1">
    <citation type="journal article" date="2021" name="Nat. Commun.">
        <title>Genetic determinants of endophytism in the Arabidopsis root mycobiome.</title>
        <authorList>
            <person name="Mesny F."/>
            <person name="Miyauchi S."/>
            <person name="Thiergart T."/>
            <person name="Pickel B."/>
            <person name="Atanasova L."/>
            <person name="Karlsson M."/>
            <person name="Huettel B."/>
            <person name="Barry K.W."/>
            <person name="Haridas S."/>
            <person name="Chen C."/>
            <person name="Bauer D."/>
            <person name="Andreopoulos W."/>
            <person name="Pangilinan J."/>
            <person name="LaButti K."/>
            <person name="Riley R."/>
            <person name="Lipzen A."/>
            <person name="Clum A."/>
            <person name="Drula E."/>
            <person name="Henrissat B."/>
            <person name="Kohler A."/>
            <person name="Grigoriev I.V."/>
            <person name="Martin F.M."/>
            <person name="Hacquard S."/>
        </authorList>
    </citation>
    <scope>NUCLEOTIDE SEQUENCE</scope>
    <source>
        <strain evidence="8">MPI-CAGE-CH-0243</strain>
    </source>
</reference>
<evidence type="ECO:0000256" key="6">
    <source>
        <dbReference type="ARBA" id="ARBA00023180"/>
    </source>
</evidence>
<evidence type="ECO:0000256" key="1">
    <source>
        <dbReference type="ARBA" id="ARBA00009431"/>
    </source>
</evidence>
<evidence type="ECO:0000256" key="2">
    <source>
        <dbReference type="ARBA" id="ARBA00022645"/>
    </source>
</evidence>
<evidence type="ECO:0000256" key="7">
    <source>
        <dbReference type="RuleBase" id="RU361156"/>
    </source>
</evidence>
<dbReference type="OrthoDB" id="443318at2759"/>
<dbReference type="EMBL" id="JAGMWT010000019">
    <property type="protein sequence ID" value="KAH7113295.1"/>
    <property type="molecule type" value="Genomic_DNA"/>
</dbReference>
<dbReference type="Proteomes" id="UP000700596">
    <property type="component" value="Unassembled WGS sequence"/>
</dbReference>
<dbReference type="PANTHER" id="PTHR11802:SF479">
    <property type="entry name" value="CARBOXYPEPTIDASE"/>
    <property type="match status" value="1"/>
</dbReference>
<comment type="caution">
    <text evidence="8">The sequence shown here is derived from an EMBL/GenBank/DDBJ whole genome shotgun (WGS) entry which is preliminary data.</text>
</comment>
<keyword evidence="2 7" id="KW-0121">Carboxypeptidase</keyword>
<keyword evidence="5 7" id="KW-0378">Hydrolase</keyword>
<sequence>MRLSLAFLGAALCASTVLAGNSPHKRNVFDRVNRVKARVEKRVANAPFKHPEIQKRATQFLTDKTKGFAVNGSGIPEVPFDIGESYAGLLPISDDPNETRKLFFWFFPTSNPDPKDEVVIWLNGGPGCSSLSGFLTENGPFTWEAGTLAPVQNPYSWTNLTNMIWVEQPVGVGYSQGTPNITNEVELATQFRGFWKSFFDTFELWNWTTFVTGESYAGYYVPYIADGFLQANDTKYYNLGGISINDPIIGDETIQQQVVLTPYVEYWNNLMYLNDSYLERARQRDDECNYTSYYDTYFKFPPPPGPFPVLPDPYYQENYTCDQFDNYYSALLEVNPCFNIYHITETCPHPFSQLGIVNTGDYQPPGAQIYFNRTDVQKALHAVVGTNWEQCKDGVFSFGNSSLGGQDQSPGPANNGVLQRVIEATNNTIIGSGDLDMLLSTNGTLFAIQNMTWNGLQGLQAYPSTPLYAPYHPEYNLGALAGSGIQGKWTWERGLTFYTAQLAGHELPGYTPGVAYRMIEILLGRVKDFSSVEPFTTLKGNWTGVSTLYRN</sequence>
<dbReference type="EC" id="3.4.16.-" evidence="7"/>
<feature type="signal peptide" evidence="7">
    <location>
        <begin position="1"/>
        <end position="19"/>
    </location>
</feature>
<keyword evidence="4 7" id="KW-0732">Signal</keyword>
<organism evidence="8 9">
    <name type="scientific">Dendryphion nanum</name>
    <dbReference type="NCBI Taxonomy" id="256645"/>
    <lineage>
        <taxon>Eukaryota</taxon>
        <taxon>Fungi</taxon>
        <taxon>Dikarya</taxon>
        <taxon>Ascomycota</taxon>
        <taxon>Pezizomycotina</taxon>
        <taxon>Dothideomycetes</taxon>
        <taxon>Pleosporomycetidae</taxon>
        <taxon>Pleosporales</taxon>
        <taxon>Torulaceae</taxon>
        <taxon>Dendryphion</taxon>
    </lineage>
</organism>
<dbReference type="SUPFAM" id="SSF53474">
    <property type="entry name" value="alpha/beta-Hydrolases"/>
    <property type="match status" value="1"/>
</dbReference>
<keyword evidence="3 7" id="KW-0645">Protease</keyword>
<dbReference type="InterPro" id="IPR018202">
    <property type="entry name" value="Ser_caboxypep_ser_AS"/>
</dbReference>
<keyword evidence="6" id="KW-0325">Glycoprotein</keyword>
<feature type="chain" id="PRO_5040538026" description="Carboxypeptidase" evidence="7">
    <location>
        <begin position="20"/>
        <end position="551"/>
    </location>
</feature>
<accession>A0A9P9D490</accession>
<dbReference type="FunFam" id="3.40.50.1820:FF:000118">
    <property type="entry name" value="Carboxypeptidase"/>
    <property type="match status" value="1"/>
</dbReference>
<dbReference type="InterPro" id="IPR001563">
    <property type="entry name" value="Peptidase_S10"/>
</dbReference>
<comment type="similarity">
    <text evidence="1 7">Belongs to the peptidase S10 family.</text>
</comment>
<evidence type="ECO:0000256" key="5">
    <source>
        <dbReference type="ARBA" id="ARBA00022801"/>
    </source>
</evidence>
<name>A0A9P9D490_9PLEO</name>
<dbReference type="Gene3D" id="3.40.50.1820">
    <property type="entry name" value="alpha/beta hydrolase"/>
    <property type="match status" value="1"/>
</dbReference>
<evidence type="ECO:0000313" key="9">
    <source>
        <dbReference type="Proteomes" id="UP000700596"/>
    </source>
</evidence>
<dbReference type="GO" id="GO:0004185">
    <property type="term" value="F:serine-type carboxypeptidase activity"/>
    <property type="evidence" value="ECO:0007669"/>
    <property type="project" value="UniProtKB-UniRule"/>
</dbReference>
<evidence type="ECO:0000256" key="3">
    <source>
        <dbReference type="ARBA" id="ARBA00022670"/>
    </source>
</evidence>
<gene>
    <name evidence="8" type="ORF">B0J11DRAFT_146647</name>
</gene>
<keyword evidence="9" id="KW-1185">Reference proteome</keyword>
<dbReference type="PANTHER" id="PTHR11802">
    <property type="entry name" value="SERINE PROTEASE FAMILY S10 SERINE CARBOXYPEPTIDASE"/>
    <property type="match status" value="1"/>
</dbReference>
<evidence type="ECO:0000256" key="4">
    <source>
        <dbReference type="ARBA" id="ARBA00022729"/>
    </source>
</evidence>
<dbReference type="PRINTS" id="PR00724">
    <property type="entry name" value="CRBOXYPTASEC"/>
</dbReference>
<dbReference type="PROSITE" id="PS00131">
    <property type="entry name" value="CARBOXYPEPT_SER_SER"/>
    <property type="match status" value="1"/>
</dbReference>
<proteinExistence type="inferred from homology"/>
<dbReference type="GO" id="GO:0006508">
    <property type="term" value="P:proteolysis"/>
    <property type="evidence" value="ECO:0007669"/>
    <property type="project" value="UniProtKB-KW"/>
</dbReference>
<dbReference type="InterPro" id="IPR029058">
    <property type="entry name" value="AB_hydrolase_fold"/>
</dbReference>
<dbReference type="AlphaFoldDB" id="A0A9P9D490"/>
<protein>
    <recommendedName>
        <fullName evidence="7">Carboxypeptidase</fullName>
        <ecNumber evidence="7">3.4.16.-</ecNumber>
    </recommendedName>
</protein>